<dbReference type="InterPro" id="IPR000515">
    <property type="entry name" value="MetI-like"/>
</dbReference>
<evidence type="ECO:0000313" key="10">
    <source>
        <dbReference type="EMBL" id="TQL44414.1"/>
    </source>
</evidence>
<name>A0A542Y8V8_9MICO</name>
<sequence>MALTTETPRAGVAPQASGPRVRRPAAGAWATVGTVLAELATLALSLLAASAVIFGLLAVLPGDQAAVLGGTDATPEQVAALRAELGLDRPLAKRYLDWLGGIITGDLGTSGLDGRPIAGELSEKLQVTVPLGLLALLLSVLIAVPIGMLAAVHRDRGFGRTVAALSQVTAAVPTFVTGLVLVVVIALPTRLFPVQGFPANRWEDPLAALQALMLPALAVAIGQAAVLVRFVRSATIDVLTKDWVRTGLAQGWPLRTILLRQGLRNASLPLIGVIGLEIAGVLMGSVIVEKLFGLPGVGGMLLASVGNRDIPTIQSTLFVLTALVMITTVLLTALSRVLDPRIRRTA</sequence>
<keyword evidence="5 7" id="KW-1133">Transmembrane helix</keyword>
<reference evidence="10 11" key="1">
    <citation type="submission" date="2019-06" db="EMBL/GenBank/DDBJ databases">
        <title>Sequencing the genomes of 1000 actinobacteria strains.</title>
        <authorList>
            <person name="Klenk H.-P."/>
        </authorList>
    </citation>
    <scope>NUCLEOTIDE SEQUENCE [LARGE SCALE GENOMIC DNA]</scope>
    <source>
        <strain evidence="10 11">DSM 8803</strain>
    </source>
</reference>
<evidence type="ECO:0000259" key="9">
    <source>
        <dbReference type="PROSITE" id="PS50928"/>
    </source>
</evidence>
<feature type="domain" description="ABC transmembrane type-1" evidence="9">
    <location>
        <begin position="125"/>
        <end position="335"/>
    </location>
</feature>
<keyword evidence="4 7" id="KW-0812">Transmembrane</keyword>
<comment type="similarity">
    <text evidence="7">Belongs to the binding-protein-dependent transport system permease family.</text>
</comment>
<organism evidence="10 11">
    <name type="scientific">Leucobacter komagatae</name>
    <dbReference type="NCBI Taxonomy" id="55969"/>
    <lineage>
        <taxon>Bacteria</taxon>
        <taxon>Bacillati</taxon>
        <taxon>Actinomycetota</taxon>
        <taxon>Actinomycetes</taxon>
        <taxon>Micrococcales</taxon>
        <taxon>Microbacteriaceae</taxon>
        <taxon>Leucobacter</taxon>
    </lineage>
</organism>
<dbReference type="GO" id="GO:0055085">
    <property type="term" value="P:transmembrane transport"/>
    <property type="evidence" value="ECO:0007669"/>
    <property type="project" value="InterPro"/>
</dbReference>
<evidence type="ECO:0000256" key="5">
    <source>
        <dbReference type="ARBA" id="ARBA00022989"/>
    </source>
</evidence>
<feature type="region of interest" description="Disordered" evidence="8">
    <location>
        <begin position="1"/>
        <end position="20"/>
    </location>
</feature>
<dbReference type="PANTHER" id="PTHR43163:SF6">
    <property type="entry name" value="DIPEPTIDE TRANSPORT SYSTEM PERMEASE PROTEIN DPPB-RELATED"/>
    <property type="match status" value="1"/>
</dbReference>
<keyword evidence="2 7" id="KW-0813">Transport</keyword>
<dbReference type="RefSeq" id="WP_141887603.1">
    <property type="nucleotide sequence ID" value="NZ_BAAAUY010000011.1"/>
</dbReference>
<feature type="transmembrane region" description="Helical" evidence="7">
    <location>
        <begin position="312"/>
        <end position="334"/>
    </location>
</feature>
<protein>
    <submittedName>
        <fullName evidence="10">Peptide/nickel transport system permease protein</fullName>
    </submittedName>
</protein>
<dbReference type="Gene3D" id="1.10.3720.10">
    <property type="entry name" value="MetI-like"/>
    <property type="match status" value="1"/>
</dbReference>
<feature type="transmembrane region" description="Helical" evidence="7">
    <location>
        <begin position="207"/>
        <end position="231"/>
    </location>
</feature>
<dbReference type="InterPro" id="IPR035906">
    <property type="entry name" value="MetI-like_sf"/>
</dbReference>
<gene>
    <name evidence="10" type="ORF">FB468_2471</name>
</gene>
<dbReference type="SUPFAM" id="SSF161098">
    <property type="entry name" value="MetI-like"/>
    <property type="match status" value="1"/>
</dbReference>
<feature type="transmembrane region" description="Helical" evidence="7">
    <location>
        <begin position="27"/>
        <end position="60"/>
    </location>
</feature>
<dbReference type="EMBL" id="VFON01000001">
    <property type="protein sequence ID" value="TQL44414.1"/>
    <property type="molecule type" value="Genomic_DNA"/>
</dbReference>
<evidence type="ECO:0000256" key="2">
    <source>
        <dbReference type="ARBA" id="ARBA00022448"/>
    </source>
</evidence>
<feature type="transmembrane region" description="Helical" evidence="7">
    <location>
        <begin position="131"/>
        <end position="152"/>
    </location>
</feature>
<dbReference type="PROSITE" id="PS50928">
    <property type="entry name" value="ABC_TM1"/>
    <property type="match status" value="1"/>
</dbReference>
<evidence type="ECO:0000256" key="4">
    <source>
        <dbReference type="ARBA" id="ARBA00022692"/>
    </source>
</evidence>
<comment type="caution">
    <text evidence="10">The sequence shown here is derived from an EMBL/GenBank/DDBJ whole genome shotgun (WGS) entry which is preliminary data.</text>
</comment>
<dbReference type="Proteomes" id="UP000319094">
    <property type="component" value="Unassembled WGS sequence"/>
</dbReference>
<dbReference type="OrthoDB" id="9778910at2"/>
<evidence type="ECO:0000256" key="8">
    <source>
        <dbReference type="SAM" id="MobiDB-lite"/>
    </source>
</evidence>
<evidence type="ECO:0000256" key="3">
    <source>
        <dbReference type="ARBA" id="ARBA00022475"/>
    </source>
</evidence>
<keyword evidence="11" id="KW-1185">Reference proteome</keyword>
<dbReference type="PANTHER" id="PTHR43163">
    <property type="entry name" value="DIPEPTIDE TRANSPORT SYSTEM PERMEASE PROTEIN DPPB-RELATED"/>
    <property type="match status" value="1"/>
</dbReference>
<feature type="transmembrane region" description="Helical" evidence="7">
    <location>
        <begin position="164"/>
        <end position="187"/>
    </location>
</feature>
<proteinExistence type="inferred from homology"/>
<dbReference type="AlphaFoldDB" id="A0A542Y8V8"/>
<dbReference type="Pfam" id="PF19300">
    <property type="entry name" value="BPD_transp_1_N"/>
    <property type="match status" value="1"/>
</dbReference>
<keyword evidence="3" id="KW-1003">Cell membrane</keyword>
<dbReference type="InterPro" id="IPR045621">
    <property type="entry name" value="BPD_transp_1_N"/>
</dbReference>
<dbReference type="GO" id="GO:0005886">
    <property type="term" value="C:plasma membrane"/>
    <property type="evidence" value="ECO:0007669"/>
    <property type="project" value="UniProtKB-SubCell"/>
</dbReference>
<feature type="transmembrane region" description="Helical" evidence="7">
    <location>
        <begin position="268"/>
        <end position="292"/>
    </location>
</feature>
<evidence type="ECO:0000256" key="6">
    <source>
        <dbReference type="ARBA" id="ARBA00023136"/>
    </source>
</evidence>
<evidence type="ECO:0000256" key="7">
    <source>
        <dbReference type="RuleBase" id="RU363032"/>
    </source>
</evidence>
<accession>A0A542Y8V8</accession>
<evidence type="ECO:0000256" key="1">
    <source>
        <dbReference type="ARBA" id="ARBA00004651"/>
    </source>
</evidence>
<dbReference type="Pfam" id="PF00528">
    <property type="entry name" value="BPD_transp_1"/>
    <property type="match status" value="1"/>
</dbReference>
<evidence type="ECO:0000313" key="11">
    <source>
        <dbReference type="Proteomes" id="UP000319094"/>
    </source>
</evidence>
<dbReference type="CDD" id="cd06261">
    <property type="entry name" value="TM_PBP2"/>
    <property type="match status" value="1"/>
</dbReference>
<comment type="subcellular location">
    <subcellularLocation>
        <location evidence="1 7">Cell membrane</location>
        <topology evidence="1 7">Multi-pass membrane protein</topology>
    </subcellularLocation>
</comment>
<keyword evidence="6 7" id="KW-0472">Membrane</keyword>